<evidence type="ECO:0000313" key="3">
    <source>
        <dbReference type="Proteomes" id="UP000824070"/>
    </source>
</evidence>
<evidence type="ECO:0000256" key="1">
    <source>
        <dbReference type="SAM" id="Phobius"/>
    </source>
</evidence>
<dbReference type="PROSITE" id="PS51257">
    <property type="entry name" value="PROKAR_LIPOPROTEIN"/>
    <property type="match status" value="1"/>
</dbReference>
<dbReference type="Proteomes" id="UP000824070">
    <property type="component" value="Unassembled WGS sequence"/>
</dbReference>
<feature type="transmembrane region" description="Helical" evidence="1">
    <location>
        <begin position="44"/>
        <end position="68"/>
    </location>
</feature>
<keyword evidence="1" id="KW-1133">Transmembrane helix</keyword>
<accession>A0A9D1S2K8</accession>
<dbReference type="EMBL" id="DVMV01000024">
    <property type="protein sequence ID" value="HIU45334.1"/>
    <property type="molecule type" value="Genomic_DNA"/>
</dbReference>
<sequence length="150" mass="16104">MGKALEKIRKSEYWMTGLCIAAIGLVGFLALSCFFFLGNPGVPLGWLLGIAVAIFTYWSIVATSSALLKPGEQKAGKMALSVVFVVLRFLLLVAAVVVAALLTYIYEWPYLNVWGVIGGYLPLPLASAAIGLCRKIKPSRKEGEDDGHAA</sequence>
<keyword evidence="1" id="KW-0472">Membrane</keyword>
<organism evidence="2 3">
    <name type="scientific">Candidatus Alloenteromonas pullicola</name>
    <dbReference type="NCBI Taxonomy" id="2840784"/>
    <lineage>
        <taxon>Bacteria</taxon>
        <taxon>Bacillati</taxon>
        <taxon>Bacillota</taxon>
        <taxon>Bacillota incertae sedis</taxon>
        <taxon>Candidatus Alloenteromonas</taxon>
    </lineage>
</organism>
<feature type="transmembrane region" description="Helical" evidence="1">
    <location>
        <begin position="12"/>
        <end position="38"/>
    </location>
</feature>
<protein>
    <submittedName>
        <fullName evidence="2">Uncharacterized protein</fullName>
    </submittedName>
</protein>
<dbReference type="AlphaFoldDB" id="A0A9D1S2K8"/>
<name>A0A9D1S2K8_9FIRM</name>
<gene>
    <name evidence="2" type="ORF">IAC52_03440</name>
</gene>
<reference evidence="2" key="2">
    <citation type="journal article" date="2021" name="PeerJ">
        <title>Extensive microbial diversity within the chicken gut microbiome revealed by metagenomics and culture.</title>
        <authorList>
            <person name="Gilroy R."/>
            <person name="Ravi A."/>
            <person name="Getino M."/>
            <person name="Pursley I."/>
            <person name="Horton D.L."/>
            <person name="Alikhan N.F."/>
            <person name="Baker D."/>
            <person name="Gharbi K."/>
            <person name="Hall N."/>
            <person name="Watson M."/>
            <person name="Adriaenssens E.M."/>
            <person name="Foster-Nyarko E."/>
            <person name="Jarju S."/>
            <person name="Secka A."/>
            <person name="Antonio M."/>
            <person name="Oren A."/>
            <person name="Chaudhuri R.R."/>
            <person name="La Ragione R."/>
            <person name="Hildebrand F."/>
            <person name="Pallen M.J."/>
        </authorList>
    </citation>
    <scope>NUCLEOTIDE SEQUENCE</scope>
    <source>
        <strain evidence="2">ChiGjej1B1-22543</strain>
    </source>
</reference>
<evidence type="ECO:0000313" key="2">
    <source>
        <dbReference type="EMBL" id="HIU45334.1"/>
    </source>
</evidence>
<proteinExistence type="predicted"/>
<comment type="caution">
    <text evidence="2">The sequence shown here is derived from an EMBL/GenBank/DDBJ whole genome shotgun (WGS) entry which is preliminary data.</text>
</comment>
<feature type="transmembrane region" description="Helical" evidence="1">
    <location>
        <begin position="80"/>
        <end position="105"/>
    </location>
</feature>
<reference evidence="2" key="1">
    <citation type="submission" date="2020-10" db="EMBL/GenBank/DDBJ databases">
        <authorList>
            <person name="Gilroy R."/>
        </authorList>
    </citation>
    <scope>NUCLEOTIDE SEQUENCE</scope>
    <source>
        <strain evidence="2">ChiGjej1B1-22543</strain>
    </source>
</reference>
<keyword evidence="1" id="KW-0812">Transmembrane</keyword>
<feature type="transmembrane region" description="Helical" evidence="1">
    <location>
        <begin position="111"/>
        <end position="133"/>
    </location>
</feature>